<accession>A0A4Q7VCL0</accession>
<keyword evidence="6" id="KW-1185">Reference proteome</keyword>
<dbReference type="InterPro" id="IPR029069">
    <property type="entry name" value="HotDog_dom_sf"/>
</dbReference>
<dbReference type="Gene3D" id="3.10.129.10">
    <property type="entry name" value="Hotdog Thioesterase"/>
    <property type="match status" value="1"/>
</dbReference>
<evidence type="ECO:0000256" key="1">
    <source>
        <dbReference type="ARBA" id="ARBA00022679"/>
    </source>
</evidence>
<reference evidence="5 6" key="1">
    <citation type="submission" date="2019-02" db="EMBL/GenBank/DDBJ databases">
        <title>Genomic Encyclopedia of Type Strains, Phase IV (KMG-IV): sequencing the most valuable type-strain genomes for metagenomic binning, comparative biology and taxonomic classification.</title>
        <authorList>
            <person name="Goeker M."/>
        </authorList>
    </citation>
    <scope>NUCLEOTIDE SEQUENCE [LARGE SCALE GENOMIC DNA]</scope>
    <source>
        <strain evidence="5 6">DSM 19570</strain>
    </source>
</reference>
<evidence type="ECO:0000313" key="6">
    <source>
        <dbReference type="Proteomes" id="UP000293671"/>
    </source>
</evidence>
<dbReference type="PROSITE" id="PS51186">
    <property type="entry name" value="GNAT"/>
    <property type="match status" value="1"/>
</dbReference>
<keyword evidence="2 5" id="KW-0378">Hydrolase</keyword>
<evidence type="ECO:0000256" key="3">
    <source>
        <dbReference type="ARBA" id="ARBA00023315"/>
    </source>
</evidence>
<dbReference type="OrthoDB" id="9796171at2"/>
<dbReference type="InterPro" id="IPR016181">
    <property type="entry name" value="Acyl_CoA_acyltransferase"/>
</dbReference>
<dbReference type="InterPro" id="IPR000182">
    <property type="entry name" value="GNAT_dom"/>
</dbReference>
<keyword evidence="1" id="KW-0808">Transferase</keyword>
<keyword evidence="3" id="KW-0012">Acyltransferase</keyword>
<name>A0A4Q7VCL0_9BURK</name>
<dbReference type="CDD" id="cd04301">
    <property type="entry name" value="NAT_SF"/>
    <property type="match status" value="1"/>
</dbReference>
<proteinExistence type="predicted"/>
<dbReference type="NCBIfam" id="TIGR00051">
    <property type="entry name" value="YbgC/FadM family acyl-CoA thioesterase"/>
    <property type="match status" value="1"/>
</dbReference>
<sequence>MNRAEFRHLHRLRVRWVEVDLQKIVFNGHYLMYFDTAVADYWRALALPYIESMHYFGGDLYVRKATLEYHASAAYDDVLDIGIRCTRIGSSSMLLAAGVFRQEKLLVSGELVYVFADPATQTSKPVPHELRAVIDGFEAGKPMFEVRTGSWGELGKDARAIRTEVFVEEQAIPAEMEWDAADAGCLHAVAYNRIGMPLATGRLLEHVPGVAKIGRMAVRQPLRGGGAGRAVLAALMQAARQNGDREAVLHAQLSAVGFYARAGFTERGPRFEEAGIPHVEMVRGL</sequence>
<dbReference type="PANTHER" id="PTHR43877">
    <property type="entry name" value="AMINOALKYLPHOSPHONATE N-ACETYLTRANSFERASE-RELATED-RELATED"/>
    <property type="match status" value="1"/>
</dbReference>
<dbReference type="Pfam" id="PF13673">
    <property type="entry name" value="Acetyltransf_10"/>
    <property type="match status" value="1"/>
</dbReference>
<protein>
    <submittedName>
        <fullName evidence="5">YbgC/YbaW family acyl-CoA thioester hydrolase</fullName>
    </submittedName>
</protein>
<dbReference type="EMBL" id="SHKP01000008">
    <property type="protein sequence ID" value="RZT93607.1"/>
    <property type="molecule type" value="Genomic_DNA"/>
</dbReference>
<evidence type="ECO:0000259" key="4">
    <source>
        <dbReference type="PROSITE" id="PS51186"/>
    </source>
</evidence>
<dbReference type="SUPFAM" id="SSF55729">
    <property type="entry name" value="Acyl-CoA N-acyltransferases (Nat)"/>
    <property type="match status" value="1"/>
</dbReference>
<dbReference type="Gene3D" id="3.40.630.30">
    <property type="match status" value="1"/>
</dbReference>
<dbReference type="InterPro" id="IPR050832">
    <property type="entry name" value="Bact_Acetyltransf"/>
</dbReference>
<gene>
    <name evidence="5" type="ORF">EV670_3157</name>
</gene>
<evidence type="ECO:0000313" key="5">
    <source>
        <dbReference type="EMBL" id="RZT93607.1"/>
    </source>
</evidence>
<organism evidence="5 6">
    <name type="scientific">Rivibacter subsaxonicus</name>
    <dbReference type="NCBI Taxonomy" id="457575"/>
    <lineage>
        <taxon>Bacteria</taxon>
        <taxon>Pseudomonadati</taxon>
        <taxon>Pseudomonadota</taxon>
        <taxon>Betaproteobacteria</taxon>
        <taxon>Burkholderiales</taxon>
        <taxon>Rivibacter</taxon>
    </lineage>
</organism>
<dbReference type="InterPro" id="IPR006684">
    <property type="entry name" value="YbgC/YbaW"/>
</dbReference>
<dbReference type="RefSeq" id="WP_130433899.1">
    <property type="nucleotide sequence ID" value="NZ_SHKP01000008.1"/>
</dbReference>
<dbReference type="GO" id="GO:0016790">
    <property type="term" value="F:thiolester hydrolase activity"/>
    <property type="evidence" value="ECO:0007669"/>
    <property type="project" value="UniProtKB-ARBA"/>
</dbReference>
<comment type="caution">
    <text evidence="5">The sequence shown here is derived from an EMBL/GenBank/DDBJ whole genome shotgun (WGS) entry which is preliminary data.</text>
</comment>
<evidence type="ECO:0000256" key="2">
    <source>
        <dbReference type="ARBA" id="ARBA00022801"/>
    </source>
</evidence>
<dbReference type="Proteomes" id="UP000293671">
    <property type="component" value="Unassembled WGS sequence"/>
</dbReference>
<dbReference type="CDD" id="cd00586">
    <property type="entry name" value="4HBT"/>
    <property type="match status" value="1"/>
</dbReference>
<dbReference type="InterPro" id="IPR006683">
    <property type="entry name" value="Thioestr_dom"/>
</dbReference>
<dbReference type="GO" id="GO:0016747">
    <property type="term" value="F:acyltransferase activity, transferring groups other than amino-acyl groups"/>
    <property type="evidence" value="ECO:0007669"/>
    <property type="project" value="InterPro"/>
</dbReference>
<dbReference type="AlphaFoldDB" id="A0A4Q7VCL0"/>
<dbReference type="SUPFAM" id="SSF54637">
    <property type="entry name" value="Thioesterase/thiol ester dehydrase-isomerase"/>
    <property type="match status" value="1"/>
</dbReference>
<feature type="domain" description="N-acetyltransferase" evidence="4">
    <location>
        <begin position="144"/>
        <end position="285"/>
    </location>
</feature>
<dbReference type="Pfam" id="PF03061">
    <property type="entry name" value="4HBT"/>
    <property type="match status" value="1"/>
</dbReference>